<evidence type="ECO:0000256" key="1">
    <source>
        <dbReference type="ARBA" id="ARBA00022741"/>
    </source>
</evidence>
<dbReference type="EMBL" id="BEHT01000021">
    <property type="protein sequence ID" value="GBC99103.1"/>
    <property type="molecule type" value="Genomic_DNA"/>
</dbReference>
<sequence length="103" mass="11737">MTFLYRIVPGGTDRSYGIQVARLAGLPERVVERAKEILVTLESNDQKVITPPKTAAQFIAKPVQLQLFEFAPHPVLERLKEINPDELTPREALALLYELRRQL</sequence>
<protein>
    <submittedName>
        <fullName evidence="5">DNA mismatch repair protein MutS</fullName>
    </submittedName>
</protein>
<dbReference type="InterPro" id="IPR045076">
    <property type="entry name" value="MutS"/>
</dbReference>
<dbReference type="GO" id="GO:0006298">
    <property type="term" value="P:mismatch repair"/>
    <property type="evidence" value="ECO:0007669"/>
    <property type="project" value="InterPro"/>
</dbReference>
<gene>
    <name evidence="5" type="primary">mutS</name>
    <name evidence="5" type="ORF">HRbin17_01624</name>
</gene>
<dbReference type="Proteomes" id="UP000236173">
    <property type="component" value="Unassembled WGS sequence"/>
</dbReference>
<keyword evidence="1" id="KW-0547">Nucleotide-binding</keyword>
<comment type="caution">
    <text evidence="5">The sequence shown here is derived from an EMBL/GenBank/DDBJ whole genome shotgun (WGS) entry which is preliminary data.</text>
</comment>
<dbReference type="GO" id="GO:0005524">
    <property type="term" value="F:ATP binding"/>
    <property type="evidence" value="ECO:0007669"/>
    <property type="project" value="UniProtKB-KW"/>
</dbReference>
<accession>A0A2H5XD40</accession>
<feature type="domain" description="DNA mismatch repair proteins mutS family" evidence="4">
    <location>
        <begin position="1"/>
        <end position="42"/>
    </location>
</feature>
<evidence type="ECO:0000313" key="5">
    <source>
        <dbReference type="EMBL" id="GBC99103.1"/>
    </source>
</evidence>
<dbReference type="Pfam" id="PF00488">
    <property type="entry name" value="MutS_V"/>
    <property type="match status" value="1"/>
</dbReference>
<dbReference type="GO" id="GO:0030983">
    <property type="term" value="F:mismatched DNA binding"/>
    <property type="evidence" value="ECO:0007669"/>
    <property type="project" value="InterPro"/>
</dbReference>
<dbReference type="Gene3D" id="6.10.140.430">
    <property type="match status" value="1"/>
</dbReference>
<dbReference type="InterPro" id="IPR000432">
    <property type="entry name" value="DNA_mismatch_repair_MutS_C"/>
</dbReference>
<evidence type="ECO:0000259" key="4">
    <source>
        <dbReference type="Pfam" id="PF00488"/>
    </source>
</evidence>
<evidence type="ECO:0000256" key="3">
    <source>
        <dbReference type="ARBA" id="ARBA00023125"/>
    </source>
</evidence>
<keyword evidence="2" id="KW-0067">ATP-binding</keyword>
<dbReference type="Gene3D" id="3.40.50.300">
    <property type="entry name" value="P-loop containing nucleotide triphosphate hydrolases"/>
    <property type="match status" value="1"/>
</dbReference>
<organism evidence="5 6">
    <name type="scientific">Candidatus Fervidibacter japonicus</name>
    <dbReference type="NCBI Taxonomy" id="2035412"/>
    <lineage>
        <taxon>Bacteria</taxon>
        <taxon>Candidatus Fervidibacterota</taxon>
        <taxon>Candidatus Fervidibacter</taxon>
    </lineage>
</organism>
<reference evidence="6" key="1">
    <citation type="submission" date="2017-09" db="EMBL/GenBank/DDBJ databases">
        <title>Metaegenomics of thermophilic ammonia-oxidizing enrichment culture.</title>
        <authorList>
            <person name="Kato S."/>
            <person name="Suzuki K."/>
        </authorList>
    </citation>
    <scope>NUCLEOTIDE SEQUENCE [LARGE SCALE GENOMIC DNA]</scope>
</reference>
<dbReference type="GO" id="GO:0140664">
    <property type="term" value="F:ATP-dependent DNA damage sensor activity"/>
    <property type="evidence" value="ECO:0007669"/>
    <property type="project" value="InterPro"/>
</dbReference>
<dbReference type="AlphaFoldDB" id="A0A2H5XD40"/>
<name>A0A2H5XD40_9BACT</name>
<evidence type="ECO:0000256" key="2">
    <source>
        <dbReference type="ARBA" id="ARBA00022840"/>
    </source>
</evidence>
<dbReference type="PANTHER" id="PTHR11361">
    <property type="entry name" value="DNA MISMATCH REPAIR PROTEIN MUTS FAMILY MEMBER"/>
    <property type="match status" value="1"/>
</dbReference>
<dbReference type="InterPro" id="IPR027417">
    <property type="entry name" value="P-loop_NTPase"/>
</dbReference>
<dbReference type="PANTHER" id="PTHR11361:SF34">
    <property type="entry name" value="DNA MISMATCH REPAIR PROTEIN MSH1, MITOCHONDRIAL"/>
    <property type="match status" value="1"/>
</dbReference>
<keyword evidence="3" id="KW-0238">DNA-binding</keyword>
<proteinExistence type="predicted"/>
<evidence type="ECO:0000313" key="6">
    <source>
        <dbReference type="Proteomes" id="UP000236173"/>
    </source>
</evidence>